<sequence>MKKLGIYVIVSFLVISGFVTFKEPGWTIEHFMDVSFIVGLVLLLLGLLIWVVRGGFFDIFHSSMRMLFNFGPNRRSAEEIREAGMLSELVAVKYHHLLIVGGIYIVVNILFLVIFY</sequence>
<dbReference type="AlphaFoldDB" id="A0A1D2KE01"/>
<feature type="transmembrane region" description="Helical" evidence="1">
    <location>
        <begin position="94"/>
        <end position="115"/>
    </location>
</feature>
<dbReference type="EMBL" id="OUNC01000034">
    <property type="protein sequence ID" value="SPP29098.1"/>
    <property type="molecule type" value="Genomic_DNA"/>
</dbReference>
<evidence type="ECO:0000313" key="4">
    <source>
        <dbReference type="EMBL" id="SPP29098.1"/>
    </source>
</evidence>
<dbReference type="Pfam" id="PF13038">
    <property type="entry name" value="DUF3899"/>
    <property type="match status" value="1"/>
</dbReference>
<reference evidence="4" key="3">
    <citation type="submission" date="2018-04" db="EMBL/GenBank/DDBJ databases">
        <authorList>
            <person name="Go L.Y."/>
            <person name="Mitchell J.A."/>
        </authorList>
    </citation>
    <scope>NUCLEOTIDE SEQUENCE</scope>
    <source>
        <strain evidence="4">BSAS1 3</strain>
    </source>
</reference>
<keyword evidence="5" id="KW-1185">Reference proteome</keyword>
<feature type="transmembrane region" description="Helical" evidence="1">
    <location>
        <begin position="34"/>
        <end position="56"/>
    </location>
</feature>
<feature type="domain" description="DUF3899" evidence="2">
    <location>
        <begin position="33"/>
        <end position="112"/>
    </location>
</feature>
<evidence type="ECO:0000259" key="2">
    <source>
        <dbReference type="Pfam" id="PF13038"/>
    </source>
</evidence>
<name>A0A1D2KE01_BROTH</name>
<gene>
    <name evidence="4" type="ORF">BTBSAS_40121</name>
    <name evidence="3" type="ORF">CNY62_04070</name>
</gene>
<evidence type="ECO:0000256" key="1">
    <source>
        <dbReference type="SAM" id="Phobius"/>
    </source>
</evidence>
<dbReference type="InterPro" id="IPR025007">
    <property type="entry name" value="DUF3899"/>
</dbReference>
<reference evidence="3 5" key="1">
    <citation type="submission" date="2017-09" db="EMBL/GenBank/DDBJ databases">
        <title>Complete Genome Sequences of Two Strains of the Meat Spoilage Bacterium Brochothrix thermosphacta Isolated from Ground Chicken.</title>
        <authorList>
            <person name="Paoli G.C."/>
            <person name="Wijey C."/>
            <person name="Chen C.-Y."/>
            <person name="Nguyen L."/>
            <person name="Yan X."/>
            <person name="Irwin P.L."/>
        </authorList>
    </citation>
    <scope>NUCLEOTIDE SEQUENCE [LARGE SCALE GENOMIC DNA]</scope>
    <source>
        <strain evidence="3 5">BI</strain>
    </source>
</reference>
<keyword evidence="1" id="KW-0472">Membrane</keyword>
<proteinExistence type="predicted"/>
<accession>A0A1D2KE01</accession>
<reference evidence="6" key="2">
    <citation type="submission" date="2018-04" db="EMBL/GenBank/DDBJ databases">
        <authorList>
            <person name="Illikoud N."/>
        </authorList>
    </citation>
    <scope>NUCLEOTIDE SEQUENCE [LARGE SCALE GENOMIC DNA]</scope>
</reference>
<keyword evidence="1" id="KW-1133">Transmembrane helix</keyword>
<evidence type="ECO:0000313" key="3">
    <source>
        <dbReference type="EMBL" id="ATF25633.1"/>
    </source>
</evidence>
<dbReference type="Proteomes" id="UP000270190">
    <property type="component" value="Unassembled WGS sequence"/>
</dbReference>
<dbReference type="RefSeq" id="WP_029091752.1">
    <property type="nucleotide sequence ID" value="NZ_CBCPHX010000007.1"/>
</dbReference>
<keyword evidence="1" id="KW-0812">Transmembrane</keyword>
<feature type="transmembrane region" description="Helical" evidence="1">
    <location>
        <begin position="6"/>
        <end position="22"/>
    </location>
</feature>
<evidence type="ECO:0000313" key="5">
    <source>
        <dbReference type="Proteomes" id="UP000243591"/>
    </source>
</evidence>
<organism evidence="3 5">
    <name type="scientific">Brochothrix thermosphacta</name>
    <name type="common">Microbacterium thermosphactum</name>
    <dbReference type="NCBI Taxonomy" id="2756"/>
    <lineage>
        <taxon>Bacteria</taxon>
        <taxon>Bacillati</taxon>
        <taxon>Bacillota</taxon>
        <taxon>Bacilli</taxon>
        <taxon>Bacillales</taxon>
        <taxon>Listeriaceae</taxon>
        <taxon>Brochothrix</taxon>
    </lineage>
</organism>
<dbReference type="OrthoDB" id="9961731at2"/>
<protein>
    <submittedName>
        <fullName evidence="3">DUF3899 domain-containing protein</fullName>
    </submittedName>
</protein>
<dbReference type="EMBL" id="CP023483">
    <property type="protein sequence ID" value="ATF25633.1"/>
    <property type="molecule type" value="Genomic_DNA"/>
</dbReference>
<dbReference type="KEGG" id="bths:CNY62_04070"/>
<evidence type="ECO:0000313" key="6">
    <source>
        <dbReference type="Proteomes" id="UP000270190"/>
    </source>
</evidence>
<dbReference type="Proteomes" id="UP000243591">
    <property type="component" value="Chromosome"/>
</dbReference>